<comment type="subcellular location">
    <subcellularLocation>
        <location evidence="2">Cell membrane</location>
        <topology evidence="2">Lipid-anchor</topology>
    </subcellularLocation>
</comment>
<dbReference type="OrthoDB" id="9770517at2"/>
<comment type="similarity">
    <text evidence="1 2">Belongs to the outer membrane factor (OMF) (TC 1.B.17) family.</text>
</comment>
<keyword evidence="4" id="KW-1185">Reference proteome</keyword>
<keyword evidence="2" id="KW-0732">Signal</keyword>
<protein>
    <submittedName>
        <fullName evidence="3">TolC family protein</fullName>
    </submittedName>
</protein>
<evidence type="ECO:0000256" key="1">
    <source>
        <dbReference type="ARBA" id="ARBA00007613"/>
    </source>
</evidence>
<dbReference type="PANTHER" id="PTHR30203:SF33">
    <property type="entry name" value="BLR4455 PROTEIN"/>
    <property type="match status" value="1"/>
</dbReference>
<dbReference type="EMBL" id="CP042434">
    <property type="protein sequence ID" value="QEC70734.1"/>
    <property type="molecule type" value="Genomic_DNA"/>
</dbReference>
<dbReference type="AlphaFoldDB" id="A0A5B8VGU6"/>
<dbReference type="SUPFAM" id="SSF56954">
    <property type="entry name" value="Outer membrane efflux proteins (OEP)"/>
    <property type="match status" value="1"/>
</dbReference>
<dbReference type="Pfam" id="PF02321">
    <property type="entry name" value="OEP"/>
    <property type="match status" value="2"/>
</dbReference>
<name>A0A5B8VGU6_9BACT</name>
<keyword evidence="2" id="KW-0812">Transmembrane</keyword>
<dbReference type="PROSITE" id="PS51257">
    <property type="entry name" value="PROKAR_LIPOPROTEIN"/>
    <property type="match status" value="1"/>
</dbReference>
<dbReference type="InterPro" id="IPR003423">
    <property type="entry name" value="OMP_efflux"/>
</dbReference>
<sequence>MCKSRNFYLIFFTVSTLMAISGCKSVLKTYQSPTVQIDSLFRGNHLISDDSSNIGSLHWQDLFKDSMLQQLIQEGIDNNLDLKTAYSRINQAAAYLKQSELYNYPELNANASIEYAKKIGNSGSISHVHQYQLGVDASWEADIWGKLKSAKKAQMAALLQSEAYEQAVKTNLVASIARNYYTLMAYDKELSVTMQTVKTWKRTVEVMKDLKKGAKVTEAAVVQSEAGLYATQVSIPDLKRNIRETENAICYLLGRDPGRINRDSLTVKEFIPLFKTGVPAEILANRPDVREAELNFRQAFEMTNVARTYFYPSLTITANGGLSSNSLSTFFSTGSVIGGILGGLTQPIFNRRANKTRLKVAQEDQLQALYNFKQKLLGAGQEVSNALYSYKSATDKITPRTMQLNSLHKAVDYTQELVRNDFADYSEVLIAMQSLLSAEINQVTDYLQRNEAIVNLYAAMGGGWQ</sequence>
<dbReference type="PANTHER" id="PTHR30203">
    <property type="entry name" value="OUTER MEMBRANE CATION EFFLUX PROTEIN"/>
    <property type="match status" value="1"/>
</dbReference>
<evidence type="ECO:0000313" key="4">
    <source>
        <dbReference type="Proteomes" id="UP000321291"/>
    </source>
</evidence>
<dbReference type="KEGG" id="agi:FSB73_02545"/>
<reference evidence="3 4" key="1">
    <citation type="journal article" date="2017" name="Int. J. Syst. Evol. Microbiol.">
        <title>Arachidicoccus ginsenosidivorans sp. nov., with ginsenoside-converting activity isolated from ginseng cultivating soil.</title>
        <authorList>
            <person name="Siddiqi M.Z."/>
            <person name="Aslam Z."/>
            <person name="Im W.T."/>
        </authorList>
    </citation>
    <scope>NUCLEOTIDE SEQUENCE [LARGE SCALE GENOMIC DNA]</scope>
    <source>
        <strain evidence="3 4">Gsoil 809</strain>
    </source>
</reference>
<dbReference type="GO" id="GO:0015562">
    <property type="term" value="F:efflux transmembrane transporter activity"/>
    <property type="evidence" value="ECO:0007669"/>
    <property type="project" value="InterPro"/>
</dbReference>
<proteinExistence type="inferred from homology"/>
<dbReference type="Gene3D" id="2.20.200.10">
    <property type="entry name" value="Outer membrane efflux proteins (OEP)"/>
    <property type="match status" value="1"/>
</dbReference>
<organism evidence="3 4">
    <name type="scientific">Arachidicoccus ginsenosidivorans</name>
    <dbReference type="NCBI Taxonomy" id="496057"/>
    <lineage>
        <taxon>Bacteria</taxon>
        <taxon>Pseudomonadati</taxon>
        <taxon>Bacteroidota</taxon>
        <taxon>Chitinophagia</taxon>
        <taxon>Chitinophagales</taxon>
        <taxon>Chitinophagaceae</taxon>
        <taxon>Arachidicoccus</taxon>
    </lineage>
</organism>
<dbReference type="Gene3D" id="1.20.1600.10">
    <property type="entry name" value="Outer membrane efflux proteins (OEP)"/>
    <property type="match status" value="1"/>
</dbReference>
<dbReference type="NCBIfam" id="TIGR01845">
    <property type="entry name" value="outer_NodT"/>
    <property type="match status" value="1"/>
</dbReference>
<dbReference type="GO" id="GO:0005886">
    <property type="term" value="C:plasma membrane"/>
    <property type="evidence" value="ECO:0007669"/>
    <property type="project" value="UniProtKB-SubCell"/>
</dbReference>
<feature type="chain" id="PRO_5023155982" evidence="2">
    <location>
        <begin position="20"/>
        <end position="465"/>
    </location>
</feature>
<dbReference type="InterPro" id="IPR010131">
    <property type="entry name" value="MdtP/NodT-like"/>
</dbReference>
<feature type="signal peptide" evidence="2">
    <location>
        <begin position="1"/>
        <end position="19"/>
    </location>
</feature>
<gene>
    <name evidence="3" type="ORF">FSB73_02545</name>
</gene>
<evidence type="ECO:0000256" key="2">
    <source>
        <dbReference type="RuleBase" id="RU362097"/>
    </source>
</evidence>
<keyword evidence="2" id="KW-0472">Membrane</keyword>
<accession>A0A5B8VGU6</accession>
<keyword evidence="2" id="KW-0564">Palmitate</keyword>
<keyword evidence="2" id="KW-1134">Transmembrane beta strand</keyword>
<dbReference type="Proteomes" id="UP000321291">
    <property type="component" value="Chromosome"/>
</dbReference>
<evidence type="ECO:0000313" key="3">
    <source>
        <dbReference type="EMBL" id="QEC70734.1"/>
    </source>
</evidence>
<keyword evidence="2" id="KW-0449">Lipoprotein</keyword>